<proteinExistence type="predicted"/>
<sequence length="183" mass="21537">MKTPNRLKFRWQIAIQEYRGNMTIVLKAGNIHKDSAKLSQWDLANTLDNPDYFPLEEEPQIPIEGIKITDIGTKSFAEVRQSSRQEKKSHILTSLLDKDCKDTAFSSSLDEVWKTWYSKGRFHFFDSIIYHRTKHSFLLKLCSRLLINKILHYCHDSICCGHFSEDRKLEKVKNCAWWPSWGK</sequence>
<dbReference type="Proteomes" id="UP000765509">
    <property type="component" value="Unassembled WGS sequence"/>
</dbReference>
<name>A0A9Q3CIZ5_9BASI</name>
<comment type="caution">
    <text evidence="2">The sequence shown here is derived from an EMBL/GenBank/DDBJ whole genome shotgun (WGS) entry which is preliminary data.</text>
</comment>
<dbReference type="EMBL" id="AVOT02008522">
    <property type="protein sequence ID" value="MBW0486194.1"/>
    <property type="molecule type" value="Genomic_DNA"/>
</dbReference>
<organism evidence="2 3">
    <name type="scientific">Austropuccinia psidii MF-1</name>
    <dbReference type="NCBI Taxonomy" id="1389203"/>
    <lineage>
        <taxon>Eukaryota</taxon>
        <taxon>Fungi</taxon>
        <taxon>Dikarya</taxon>
        <taxon>Basidiomycota</taxon>
        <taxon>Pucciniomycotina</taxon>
        <taxon>Pucciniomycetes</taxon>
        <taxon>Pucciniales</taxon>
        <taxon>Sphaerophragmiaceae</taxon>
        <taxon>Austropuccinia</taxon>
    </lineage>
</organism>
<protein>
    <recommendedName>
        <fullName evidence="1">Integrase zinc-binding domain-containing protein</fullName>
    </recommendedName>
</protein>
<dbReference type="AlphaFoldDB" id="A0A9Q3CIZ5"/>
<keyword evidence="3" id="KW-1185">Reference proteome</keyword>
<dbReference type="Gene3D" id="1.10.340.70">
    <property type="match status" value="1"/>
</dbReference>
<reference evidence="2" key="1">
    <citation type="submission" date="2021-03" db="EMBL/GenBank/DDBJ databases">
        <title>Draft genome sequence of rust myrtle Austropuccinia psidii MF-1, a brazilian biotype.</title>
        <authorList>
            <person name="Quecine M.C."/>
            <person name="Pachon D.M.R."/>
            <person name="Bonatelli M.L."/>
            <person name="Correr F.H."/>
            <person name="Franceschini L.M."/>
            <person name="Leite T.F."/>
            <person name="Margarido G.R.A."/>
            <person name="Almeida C.A."/>
            <person name="Ferrarezi J.A."/>
            <person name="Labate C.A."/>
        </authorList>
    </citation>
    <scope>NUCLEOTIDE SEQUENCE</scope>
    <source>
        <strain evidence="2">MF-1</strain>
    </source>
</reference>
<gene>
    <name evidence="2" type="ORF">O181_025909</name>
</gene>
<dbReference type="Pfam" id="PF17921">
    <property type="entry name" value="Integrase_H2C2"/>
    <property type="match status" value="1"/>
</dbReference>
<evidence type="ECO:0000259" key="1">
    <source>
        <dbReference type="Pfam" id="PF17921"/>
    </source>
</evidence>
<accession>A0A9Q3CIZ5</accession>
<evidence type="ECO:0000313" key="2">
    <source>
        <dbReference type="EMBL" id="MBW0486194.1"/>
    </source>
</evidence>
<feature type="domain" description="Integrase zinc-binding" evidence="1">
    <location>
        <begin position="146"/>
        <end position="182"/>
    </location>
</feature>
<dbReference type="InterPro" id="IPR041588">
    <property type="entry name" value="Integrase_H2C2"/>
</dbReference>
<evidence type="ECO:0000313" key="3">
    <source>
        <dbReference type="Proteomes" id="UP000765509"/>
    </source>
</evidence>